<reference evidence="1 2" key="1">
    <citation type="submission" date="2019-09" db="EMBL/GenBank/DDBJ databases">
        <title>Draft genome sequence of various Type strains from the CCUG.</title>
        <authorList>
            <person name="Pineiro-Iglesias B."/>
            <person name="Tunovic T."/>
            <person name="Unosson C."/>
            <person name="Inganas E."/>
            <person name="Ohlen M."/>
            <person name="Cardew S."/>
            <person name="Jensie-Markopoulos S."/>
            <person name="Salva-Serra F."/>
            <person name="Jaen-Luchoro D."/>
            <person name="Karlsson R."/>
            <person name="Svensson-Stadler L."/>
            <person name="Chun J."/>
            <person name="Moore E."/>
        </authorList>
    </citation>
    <scope>NUCLEOTIDE SEQUENCE [LARGE SCALE GENOMIC DNA]</scope>
    <source>
        <strain evidence="1 2">CCUG 56969T</strain>
    </source>
</reference>
<comment type="caution">
    <text evidence="1">The sequence shown here is derived from an EMBL/GenBank/DDBJ whole genome shotgun (WGS) entry which is preliminary data.</text>
</comment>
<evidence type="ECO:0000313" key="1">
    <source>
        <dbReference type="EMBL" id="KAA8675536.1"/>
    </source>
</evidence>
<proteinExistence type="predicted"/>
<sequence length="63" mass="7309">MADTLKDPFIRQRLPSNSKPAFDDWIAHVPVGNQLPRGKYFQCKVTIPKHQSDETELQFKPSR</sequence>
<dbReference type="OrthoDB" id="6624632at2"/>
<evidence type="ECO:0000313" key="2">
    <source>
        <dbReference type="Proteomes" id="UP000322521"/>
    </source>
</evidence>
<dbReference type="AlphaFoldDB" id="A0A5M9NWI5"/>
<dbReference type="RefSeq" id="WP_086715485.1">
    <property type="nucleotide sequence ID" value="NZ_AP025494.1"/>
</dbReference>
<dbReference type="Proteomes" id="UP000322521">
    <property type="component" value="Unassembled WGS sequence"/>
</dbReference>
<dbReference type="EMBL" id="VXJS01000007">
    <property type="protein sequence ID" value="KAA8675536.1"/>
    <property type="molecule type" value="Genomic_DNA"/>
</dbReference>
<organism evidence="1 2">
    <name type="scientific">Vibrio gigantis</name>
    <dbReference type="NCBI Taxonomy" id="296199"/>
    <lineage>
        <taxon>Bacteria</taxon>
        <taxon>Pseudomonadati</taxon>
        <taxon>Pseudomonadota</taxon>
        <taxon>Gammaproteobacteria</taxon>
        <taxon>Vibrionales</taxon>
        <taxon>Vibrionaceae</taxon>
        <taxon>Vibrio</taxon>
    </lineage>
</organism>
<accession>A0A5M9NWI5</accession>
<name>A0A5M9NWI5_9VIBR</name>
<protein>
    <submittedName>
        <fullName evidence="1">Uncharacterized protein</fullName>
    </submittedName>
</protein>
<gene>
    <name evidence="1" type="ORF">F4W18_12990</name>
</gene>
<keyword evidence="2" id="KW-1185">Reference proteome</keyword>